<organism evidence="1 2">
    <name type="scientific">Populus alba x Populus x berolinensis</name>
    <dbReference type="NCBI Taxonomy" id="444605"/>
    <lineage>
        <taxon>Eukaryota</taxon>
        <taxon>Viridiplantae</taxon>
        <taxon>Streptophyta</taxon>
        <taxon>Embryophyta</taxon>
        <taxon>Tracheophyta</taxon>
        <taxon>Spermatophyta</taxon>
        <taxon>Magnoliopsida</taxon>
        <taxon>eudicotyledons</taxon>
        <taxon>Gunneridae</taxon>
        <taxon>Pentapetalae</taxon>
        <taxon>rosids</taxon>
        <taxon>fabids</taxon>
        <taxon>Malpighiales</taxon>
        <taxon>Salicaceae</taxon>
        <taxon>Saliceae</taxon>
        <taxon>Populus</taxon>
    </lineage>
</organism>
<sequence>MIQGVILDVKNKKKIKLFPYLIFIFIRCS</sequence>
<keyword evidence="2" id="KW-1185">Reference proteome</keyword>
<evidence type="ECO:0000313" key="2">
    <source>
        <dbReference type="Proteomes" id="UP001164929"/>
    </source>
</evidence>
<protein>
    <submittedName>
        <fullName evidence="1">Uncharacterized protein</fullName>
    </submittedName>
</protein>
<comment type="caution">
    <text evidence="1">The sequence shown here is derived from an EMBL/GenBank/DDBJ whole genome shotgun (WGS) entry which is preliminary data.</text>
</comment>
<proteinExistence type="predicted"/>
<accession>A0AAD6RJW3</accession>
<gene>
    <name evidence="1" type="ORF">NC653_000791</name>
</gene>
<evidence type="ECO:0000313" key="1">
    <source>
        <dbReference type="EMBL" id="KAJ7010157.1"/>
    </source>
</evidence>
<dbReference type="AlphaFoldDB" id="A0AAD6RJW3"/>
<dbReference type="EMBL" id="JAQIZT010000001">
    <property type="protein sequence ID" value="KAJ7010157.1"/>
    <property type="molecule type" value="Genomic_DNA"/>
</dbReference>
<reference evidence="1 2" key="1">
    <citation type="journal article" date="2023" name="Mol. Ecol. Resour.">
        <title>Chromosome-level genome assembly of a triploid poplar Populus alba 'Berolinensis'.</title>
        <authorList>
            <person name="Chen S."/>
            <person name="Yu Y."/>
            <person name="Wang X."/>
            <person name="Wang S."/>
            <person name="Zhang T."/>
            <person name="Zhou Y."/>
            <person name="He R."/>
            <person name="Meng N."/>
            <person name="Wang Y."/>
            <person name="Liu W."/>
            <person name="Liu Z."/>
            <person name="Liu J."/>
            <person name="Guo Q."/>
            <person name="Huang H."/>
            <person name="Sederoff R.R."/>
            <person name="Wang G."/>
            <person name="Qu G."/>
            <person name="Chen S."/>
        </authorList>
    </citation>
    <scope>NUCLEOTIDE SEQUENCE [LARGE SCALE GENOMIC DNA]</scope>
    <source>
        <strain evidence="1">SC-2020</strain>
    </source>
</reference>
<name>A0AAD6RJW3_9ROSI</name>
<dbReference type="Proteomes" id="UP001164929">
    <property type="component" value="Chromosome 1"/>
</dbReference>